<dbReference type="EMBL" id="QGNA01000003">
    <property type="protein sequence ID" value="PWS36640.1"/>
    <property type="molecule type" value="Genomic_DNA"/>
</dbReference>
<accession>A0A317FC13</accession>
<dbReference type="InterPro" id="IPR005064">
    <property type="entry name" value="BUG"/>
</dbReference>
<sequence>MLLNRRGLLAAGGALALPAIARAQDGPVRIVVPAPPGAFNDGLARLLADRLPASLGQNVVVDNKAGAGGMIGTREVVEARPDGRTIGIANTATMAINPHLFTNAGYDPMKDLTPVAGCAEIMIVMVASQKLSVSSVAELVAAAKARPGALNYASAGIGGSTHLAFELFKLRAGVDITHVPYRGAAPVATALLAKEIDVAFEGVPLLLPHIQAGTLKPLAVSGAERHPALPNVPTMKEAGIDYEMAIWFGLVAPNGVAAPVLAKLEAETLKVMRDPAMAARVADQGARVTPRGAAEFGAFMRAENAKFGEVVRAANIQAQ</sequence>
<comment type="caution">
    <text evidence="3">The sequence shown here is derived from an EMBL/GenBank/DDBJ whole genome shotgun (WGS) entry which is preliminary data.</text>
</comment>
<feature type="signal peptide" evidence="2">
    <location>
        <begin position="1"/>
        <end position="23"/>
    </location>
</feature>
<dbReference type="Pfam" id="PF03401">
    <property type="entry name" value="TctC"/>
    <property type="match status" value="1"/>
</dbReference>
<dbReference type="OrthoDB" id="7243891at2"/>
<organism evidence="3 4">
    <name type="scientific">Falsiroseomonas bella</name>
    <dbReference type="NCBI Taxonomy" id="2184016"/>
    <lineage>
        <taxon>Bacteria</taxon>
        <taxon>Pseudomonadati</taxon>
        <taxon>Pseudomonadota</taxon>
        <taxon>Alphaproteobacteria</taxon>
        <taxon>Acetobacterales</taxon>
        <taxon>Roseomonadaceae</taxon>
        <taxon>Falsiroseomonas</taxon>
    </lineage>
</organism>
<evidence type="ECO:0000256" key="1">
    <source>
        <dbReference type="ARBA" id="ARBA00006987"/>
    </source>
</evidence>
<keyword evidence="2" id="KW-0732">Signal</keyword>
<evidence type="ECO:0000313" key="4">
    <source>
        <dbReference type="Proteomes" id="UP000245765"/>
    </source>
</evidence>
<dbReference type="PANTHER" id="PTHR42928:SF5">
    <property type="entry name" value="BLR1237 PROTEIN"/>
    <property type="match status" value="1"/>
</dbReference>
<dbReference type="CDD" id="cd07012">
    <property type="entry name" value="PBP2_Bug_TTT"/>
    <property type="match status" value="1"/>
</dbReference>
<dbReference type="PANTHER" id="PTHR42928">
    <property type="entry name" value="TRICARBOXYLATE-BINDING PROTEIN"/>
    <property type="match status" value="1"/>
</dbReference>
<protein>
    <recommendedName>
        <fullName evidence="5">Tripartite tricarboxylate transporter substrate binding protein</fullName>
    </recommendedName>
</protein>
<evidence type="ECO:0000256" key="2">
    <source>
        <dbReference type="SAM" id="SignalP"/>
    </source>
</evidence>
<dbReference type="PIRSF" id="PIRSF017082">
    <property type="entry name" value="YflP"/>
    <property type="match status" value="1"/>
</dbReference>
<keyword evidence="4" id="KW-1185">Reference proteome</keyword>
<gene>
    <name evidence="3" type="ORF">DFH01_16005</name>
</gene>
<evidence type="ECO:0000313" key="3">
    <source>
        <dbReference type="EMBL" id="PWS36640.1"/>
    </source>
</evidence>
<dbReference type="RefSeq" id="WP_109871433.1">
    <property type="nucleotide sequence ID" value="NZ_QGNA01000003.1"/>
</dbReference>
<dbReference type="AlphaFoldDB" id="A0A317FC13"/>
<comment type="similarity">
    <text evidence="1">Belongs to the UPF0065 (bug) family.</text>
</comment>
<dbReference type="Proteomes" id="UP000245765">
    <property type="component" value="Unassembled WGS sequence"/>
</dbReference>
<reference evidence="4" key="1">
    <citation type="submission" date="2018-05" db="EMBL/GenBank/DDBJ databases">
        <authorList>
            <person name="Du Z."/>
            <person name="Wang X."/>
        </authorList>
    </citation>
    <scope>NUCLEOTIDE SEQUENCE [LARGE SCALE GENOMIC DNA]</scope>
    <source>
        <strain evidence="4">CQN31</strain>
    </source>
</reference>
<feature type="chain" id="PRO_5016315861" description="Tripartite tricarboxylate transporter substrate binding protein" evidence="2">
    <location>
        <begin position="24"/>
        <end position="319"/>
    </location>
</feature>
<dbReference type="Gene3D" id="3.40.190.10">
    <property type="entry name" value="Periplasmic binding protein-like II"/>
    <property type="match status" value="1"/>
</dbReference>
<dbReference type="SUPFAM" id="SSF53850">
    <property type="entry name" value="Periplasmic binding protein-like II"/>
    <property type="match status" value="1"/>
</dbReference>
<name>A0A317FC13_9PROT</name>
<dbReference type="InterPro" id="IPR042100">
    <property type="entry name" value="Bug_dom1"/>
</dbReference>
<evidence type="ECO:0008006" key="5">
    <source>
        <dbReference type="Google" id="ProtNLM"/>
    </source>
</evidence>
<dbReference type="Gene3D" id="3.40.190.150">
    <property type="entry name" value="Bordetella uptake gene, domain 1"/>
    <property type="match status" value="1"/>
</dbReference>
<proteinExistence type="inferred from homology"/>